<proteinExistence type="predicted"/>
<dbReference type="EMBL" id="BAAAJK010000007">
    <property type="protein sequence ID" value="GAA1387834.1"/>
    <property type="molecule type" value="Genomic_DNA"/>
</dbReference>
<protein>
    <submittedName>
        <fullName evidence="2">Membrane protein</fullName>
    </submittedName>
</protein>
<feature type="transmembrane region" description="Helical" evidence="1">
    <location>
        <begin position="24"/>
        <end position="52"/>
    </location>
</feature>
<keyword evidence="1" id="KW-0472">Membrane</keyword>
<reference evidence="2 3" key="1">
    <citation type="journal article" date="2019" name="Int. J. Syst. Evol. Microbiol.">
        <title>The Global Catalogue of Microorganisms (GCM) 10K type strain sequencing project: providing services to taxonomists for standard genome sequencing and annotation.</title>
        <authorList>
            <consortium name="The Broad Institute Genomics Platform"/>
            <consortium name="The Broad Institute Genome Sequencing Center for Infectious Disease"/>
            <person name="Wu L."/>
            <person name="Ma J."/>
        </authorList>
    </citation>
    <scope>NUCLEOTIDE SEQUENCE [LARGE SCALE GENOMIC DNA]</scope>
    <source>
        <strain evidence="2 3">JCM 11896</strain>
    </source>
</reference>
<feature type="transmembrane region" description="Helical" evidence="1">
    <location>
        <begin position="64"/>
        <end position="89"/>
    </location>
</feature>
<evidence type="ECO:0000313" key="3">
    <source>
        <dbReference type="Proteomes" id="UP001501414"/>
    </source>
</evidence>
<evidence type="ECO:0000256" key="1">
    <source>
        <dbReference type="SAM" id="Phobius"/>
    </source>
</evidence>
<feature type="transmembrane region" description="Helical" evidence="1">
    <location>
        <begin position="101"/>
        <end position="120"/>
    </location>
</feature>
<organism evidence="2 3">
    <name type="scientific">Pseudonocardia kongjuensis</name>
    <dbReference type="NCBI Taxonomy" id="102227"/>
    <lineage>
        <taxon>Bacteria</taxon>
        <taxon>Bacillati</taxon>
        <taxon>Actinomycetota</taxon>
        <taxon>Actinomycetes</taxon>
        <taxon>Pseudonocardiales</taxon>
        <taxon>Pseudonocardiaceae</taxon>
        <taxon>Pseudonocardia</taxon>
    </lineage>
</organism>
<gene>
    <name evidence="2" type="ORF">GCM10009613_24260</name>
</gene>
<dbReference type="Proteomes" id="UP001501414">
    <property type="component" value="Unassembled WGS sequence"/>
</dbReference>
<keyword evidence="1" id="KW-0812">Transmembrane</keyword>
<name>A0ABN1XRS3_9PSEU</name>
<dbReference type="RefSeq" id="WP_344021567.1">
    <property type="nucleotide sequence ID" value="NZ_BAAAJK010000007.1"/>
</dbReference>
<comment type="caution">
    <text evidence="2">The sequence shown here is derived from an EMBL/GenBank/DDBJ whole genome shotgun (WGS) entry which is preliminary data.</text>
</comment>
<feature type="transmembrane region" description="Helical" evidence="1">
    <location>
        <begin position="132"/>
        <end position="155"/>
    </location>
</feature>
<keyword evidence="1" id="KW-1133">Transmembrane helix</keyword>
<sequence length="165" mass="17123">MTGTVERRAGTAAAPRRLGRRPRAVLRTAHVVLAIGWTGLSTVLLVLPAAALLQGSGSEFAVPAMALVGGGLVPFFAVGTVLTGAALGIGTPWGLFRYRWVVVKTVLSLAVIAGSVALNTGWIDAAAADPSLLWPLLLSAALHQVMLLSATVLSVEKPWGRLRRG</sequence>
<accession>A0ABN1XRS3</accession>
<evidence type="ECO:0000313" key="2">
    <source>
        <dbReference type="EMBL" id="GAA1387834.1"/>
    </source>
</evidence>
<keyword evidence="3" id="KW-1185">Reference proteome</keyword>